<protein>
    <recommendedName>
        <fullName evidence="8">Mannose-P-dolichol utilization defect 1 protein homolog</fullName>
    </recommendedName>
</protein>
<feature type="transmembrane region" description="Helical" evidence="9">
    <location>
        <begin position="185"/>
        <end position="204"/>
    </location>
</feature>
<dbReference type="AlphaFoldDB" id="A0A1X2IWY3"/>
<evidence type="ECO:0000256" key="2">
    <source>
        <dbReference type="ARBA" id="ARBA00022448"/>
    </source>
</evidence>
<dbReference type="Gene3D" id="1.20.1280.290">
    <property type="match status" value="2"/>
</dbReference>
<comment type="similarity">
    <text evidence="7 8">Belongs to the MPDU1 (TC 2.A.43.3) family.</text>
</comment>
<evidence type="ECO:0000256" key="9">
    <source>
        <dbReference type="SAM" id="Phobius"/>
    </source>
</evidence>
<dbReference type="SMART" id="SM00679">
    <property type="entry name" value="CTNS"/>
    <property type="match status" value="2"/>
</dbReference>
<dbReference type="OrthoDB" id="271506at2759"/>
<proteinExistence type="inferred from homology"/>
<keyword evidence="4" id="KW-0677">Repeat</keyword>
<keyword evidence="6 8" id="KW-0472">Membrane</keyword>
<dbReference type="Proteomes" id="UP000193560">
    <property type="component" value="Unassembled WGS sequence"/>
</dbReference>
<dbReference type="FunFam" id="1.20.1280.290:FF:000006">
    <property type="entry name" value="mannose-P-dolichol utilization defect 1 protein"/>
    <property type="match status" value="1"/>
</dbReference>
<name>A0A1X2IWY3_9FUNG</name>
<comment type="subcellular location">
    <subcellularLocation>
        <location evidence="1 8">Membrane</location>
        <topology evidence="1 8">Multi-pass membrane protein</topology>
    </subcellularLocation>
</comment>
<evidence type="ECO:0000256" key="6">
    <source>
        <dbReference type="ARBA" id="ARBA00023136"/>
    </source>
</evidence>
<feature type="transmembrane region" description="Helical" evidence="9">
    <location>
        <begin position="97"/>
        <end position="118"/>
    </location>
</feature>
<dbReference type="STRING" id="90262.A0A1X2IWY3"/>
<reference evidence="10 11" key="1">
    <citation type="submission" date="2016-07" db="EMBL/GenBank/DDBJ databases">
        <title>Pervasive Adenine N6-methylation of Active Genes in Fungi.</title>
        <authorList>
            <consortium name="DOE Joint Genome Institute"/>
            <person name="Mondo S.J."/>
            <person name="Dannebaum R.O."/>
            <person name="Kuo R.C."/>
            <person name="Labutti K."/>
            <person name="Haridas S."/>
            <person name="Kuo A."/>
            <person name="Salamov A."/>
            <person name="Ahrendt S.R."/>
            <person name="Lipzen A."/>
            <person name="Sullivan W."/>
            <person name="Andreopoulos W.B."/>
            <person name="Clum A."/>
            <person name="Lindquist E."/>
            <person name="Daum C."/>
            <person name="Ramamoorthy G.K."/>
            <person name="Gryganskyi A."/>
            <person name="Culley D."/>
            <person name="Magnuson J.K."/>
            <person name="James T.Y."/>
            <person name="O'Malley M.A."/>
            <person name="Stajich J.E."/>
            <person name="Spatafora J.W."/>
            <person name="Visel A."/>
            <person name="Grigoriev I.V."/>
        </authorList>
    </citation>
    <scope>NUCLEOTIDE SEQUENCE [LARGE SCALE GENOMIC DNA]</scope>
    <source>
        <strain evidence="10 11">NRRL 1336</strain>
    </source>
</reference>
<accession>A0A1X2IWY3</accession>
<organism evidence="10 11">
    <name type="scientific">Absidia repens</name>
    <dbReference type="NCBI Taxonomy" id="90262"/>
    <lineage>
        <taxon>Eukaryota</taxon>
        <taxon>Fungi</taxon>
        <taxon>Fungi incertae sedis</taxon>
        <taxon>Mucoromycota</taxon>
        <taxon>Mucoromycotina</taxon>
        <taxon>Mucoromycetes</taxon>
        <taxon>Mucorales</taxon>
        <taxon>Cunninghamellaceae</taxon>
        <taxon>Absidia</taxon>
    </lineage>
</organism>
<evidence type="ECO:0000256" key="4">
    <source>
        <dbReference type="ARBA" id="ARBA00022737"/>
    </source>
</evidence>
<dbReference type="InterPro" id="IPR006603">
    <property type="entry name" value="PQ-loop_rpt"/>
</dbReference>
<dbReference type="InterPro" id="IPR016817">
    <property type="entry name" value="MannP-dilichol_defect-1"/>
</dbReference>
<dbReference type="EMBL" id="MCGE01000003">
    <property type="protein sequence ID" value="ORZ23550.1"/>
    <property type="molecule type" value="Genomic_DNA"/>
</dbReference>
<evidence type="ECO:0000313" key="11">
    <source>
        <dbReference type="Proteomes" id="UP000193560"/>
    </source>
</evidence>
<dbReference type="PANTHER" id="PTHR12226">
    <property type="entry name" value="MANNOSE-P-DOLICHOL UTILIZATION DEFECT 1 LEC35 -RELATED"/>
    <property type="match status" value="1"/>
</dbReference>
<keyword evidence="5 8" id="KW-1133">Transmembrane helix</keyword>
<evidence type="ECO:0000256" key="5">
    <source>
        <dbReference type="ARBA" id="ARBA00022989"/>
    </source>
</evidence>
<keyword evidence="3 8" id="KW-0812">Transmembrane</keyword>
<evidence type="ECO:0000256" key="1">
    <source>
        <dbReference type="ARBA" id="ARBA00004141"/>
    </source>
</evidence>
<feature type="transmembrane region" description="Helical" evidence="9">
    <location>
        <begin position="147"/>
        <end position="165"/>
    </location>
</feature>
<evidence type="ECO:0000256" key="3">
    <source>
        <dbReference type="ARBA" id="ARBA00022692"/>
    </source>
</evidence>
<dbReference type="Pfam" id="PF04193">
    <property type="entry name" value="PQ-loop"/>
    <property type="match status" value="2"/>
</dbReference>
<keyword evidence="11" id="KW-1185">Reference proteome</keyword>
<dbReference type="PIRSF" id="PIRSF023381">
    <property type="entry name" value="MannP-dilichol_defect-1p"/>
    <property type="match status" value="1"/>
</dbReference>
<feature type="transmembrane region" description="Helical" evidence="9">
    <location>
        <begin position="210"/>
        <end position="234"/>
    </location>
</feature>
<gene>
    <name evidence="10" type="ORF">BCR42DRAFT_404999</name>
</gene>
<evidence type="ECO:0000256" key="7">
    <source>
        <dbReference type="ARBA" id="ARBA00038475"/>
    </source>
</evidence>
<evidence type="ECO:0000256" key="8">
    <source>
        <dbReference type="PIRNR" id="PIRNR023381"/>
    </source>
</evidence>
<dbReference type="PANTHER" id="PTHR12226:SF2">
    <property type="entry name" value="MANNOSE-P-DOLICHOL UTILIZATION DEFECT 1 PROTEIN"/>
    <property type="match status" value="1"/>
</dbReference>
<evidence type="ECO:0000313" key="10">
    <source>
        <dbReference type="EMBL" id="ORZ23550.1"/>
    </source>
</evidence>
<comment type="caution">
    <text evidence="10">The sequence shown here is derived from an EMBL/GenBank/DDBJ whole genome shotgun (WGS) entry which is preliminary data.</text>
</comment>
<dbReference type="GO" id="GO:0016020">
    <property type="term" value="C:membrane"/>
    <property type="evidence" value="ECO:0007669"/>
    <property type="project" value="UniProtKB-SubCell"/>
</dbReference>
<sequence length="247" mass="26783">MNLPSFIRQPITAVIGDTCYTSLIEDLNYTDVDCIKYTVSKGLGLGIVLGGSIVKVPQIMTIVSHGSAEGLSLLSYLIETLSYTITLAYNLRQDNPFSTFGEILFITLQNIIIASLILSYSKKSLVVLPVLALIGTVFYGLQQPHLVPASAMASLYAATIPLSLASKVPQIWTNFKNKSTGQLSVFTVMNYFLGSAARVFTTWTELDDPLMLLGTLLASGLNLLLVLQVFLYWGKSSVPASSAKKSE</sequence>
<keyword evidence="2" id="KW-0813">Transport</keyword>
<feature type="transmembrane region" description="Helical" evidence="9">
    <location>
        <begin position="125"/>
        <end position="141"/>
    </location>
</feature>